<dbReference type="AlphaFoldDB" id="A0A5J4ZGK4"/>
<gene>
    <name evidence="2" type="ORF">F0562_016762</name>
</gene>
<reference evidence="2 3" key="1">
    <citation type="submission" date="2019-09" db="EMBL/GenBank/DDBJ databases">
        <title>A chromosome-level genome assembly of the Chinese tupelo Nyssa sinensis.</title>
        <authorList>
            <person name="Yang X."/>
            <person name="Kang M."/>
            <person name="Yang Y."/>
            <person name="Xiong H."/>
            <person name="Wang M."/>
            <person name="Zhang Z."/>
            <person name="Wang Z."/>
            <person name="Wu H."/>
            <person name="Ma T."/>
            <person name="Liu J."/>
            <person name="Xi Z."/>
        </authorList>
    </citation>
    <scope>NUCLEOTIDE SEQUENCE [LARGE SCALE GENOMIC DNA]</scope>
    <source>
        <strain evidence="2">J267</strain>
        <tissue evidence="2">Leaf</tissue>
    </source>
</reference>
<evidence type="ECO:0000313" key="2">
    <source>
        <dbReference type="EMBL" id="KAA8516732.1"/>
    </source>
</evidence>
<keyword evidence="1" id="KW-0472">Membrane</keyword>
<name>A0A5J4ZGK4_9ASTE</name>
<evidence type="ECO:0000256" key="1">
    <source>
        <dbReference type="SAM" id="Phobius"/>
    </source>
</evidence>
<dbReference type="EMBL" id="CM018051">
    <property type="protein sequence ID" value="KAA8516732.1"/>
    <property type="molecule type" value="Genomic_DNA"/>
</dbReference>
<dbReference type="Proteomes" id="UP000325577">
    <property type="component" value="Linkage Group LG8"/>
</dbReference>
<evidence type="ECO:0000313" key="3">
    <source>
        <dbReference type="Proteomes" id="UP000325577"/>
    </source>
</evidence>
<keyword evidence="1" id="KW-1133">Transmembrane helix</keyword>
<keyword evidence="1" id="KW-0812">Transmembrane</keyword>
<organism evidence="2 3">
    <name type="scientific">Nyssa sinensis</name>
    <dbReference type="NCBI Taxonomy" id="561372"/>
    <lineage>
        <taxon>Eukaryota</taxon>
        <taxon>Viridiplantae</taxon>
        <taxon>Streptophyta</taxon>
        <taxon>Embryophyta</taxon>
        <taxon>Tracheophyta</taxon>
        <taxon>Spermatophyta</taxon>
        <taxon>Magnoliopsida</taxon>
        <taxon>eudicotyledons</taxon>
        <taxon>Gunneridae</taxon>
        <taxon>Pentapetalae</taxon>
        <taxon>asterids</taxon>
        <taxon>Cornales</taxon>
        <taxon>Nyssaceae</taxon>
        <taxon>Nyssa</taxon>
    </lineage>
</organism>
<accession>A0A5J4ZGK4</accession>
<feature type="transmembrane region" description="Helical" evidence="1">
    <location>
        <begin position="58"/>
        <end position="79"/>
    </location>
</feature>
<protein>
    <submittedName>
        <fullName evidence="2">Uncharacterized protein</fullName>
    </submittedName>
</protein>
<proteinExistence type="predicted"/>
<keyword evidence="3" id="KW-1185">Reference proteome</keyword>
<sequence length="81" mass="9476">MGPQNTHFVLIWAFYWAIGDDRFERTNQFISRDILASSKPHYRASDFSSVPFLPKPLFPLRLLSCSQVVYFWCLGYAVARE</sequence>